<accession>A0A202FA35</accession>
<reference evidence="3 4" key="1">
    <citation type="submission" date="2017-03" db="EMBL/GenBank/DDBJ databases">
        <title>Genome sequence of Lactobacillus bobalius KACC 16343.</title>
        <authorList>
            <person name="Chun J."/>
        </authorList>
    </citation>
    <scope>NUCLEOTIDE SEQUENCE [LARGE SCALE GENOMIC DNA]</scope>
    <source>
        <strain evidence="3 4">KACC 16343</strain>
    </source>
</reference>
<protein>
    <recommendedName>
        <fullName evidence="5">HlyD family efflux transporter periplasmic adaptor subunit</fullName>
    </recommendedName>
</protein>
<name>A0A202FA35_9LACO</name>
<evidence type="ECO:0000256" key="1">
    <source>
        <dbReference type="SAM" id="Coils"/>
    </source>
</evidence>
<evidence type="ECO:0000313" key="3">
    <source>
        <dbReference type="EMBL" id="OVE97351.1"/>
    </source>
</evidence>
<comment type="caution">
    <text evidence="3">The sequence shown here is derived from an EMBL/GenBank/DDBJ whole genome shotgun (WGS) entry which is preliminary data.</text>
</comment>
<evidence type="ECO:0000313" key="4">
    <source>
        <dbReference type="Proteomes" id="UP000196232"/>
    </source>
</evidence>
<dbReference type="EMBL" id="MYFM01000005">
    <property type="protein sequence ID" value="OVE97351.1"/>
    <property type="molecule type" value="Genomic_DNA"/>
</dbReference>
<keyword evidence="2" id="KW-0472">Membrane</keyword>
<feature type="transmembrane region" description="Helical" evidence="2">
    <location>
        <begin position="39"/>
        <end position="61"/>
    </location>
</feature>
<dbReference type="GO" id="GO:1990281">
    <property type="term" value="C:efflux pump complex"/>
    <property type="evidence" value="ECO:0007669"/>
    <property type="project" value="TreeGrafter"/>
</dbReference>
<evidence type="ECO:0008006" key="5">
    <source>
        <dbReference type="Google" id="ProtNLM"/>
    </source>
</evidence>
<organism evidence="3 4">
    <name type="scientific">Companilactobacillus bobalius</name>
    <dbReference type="NCBI Taxonomy" id="2801451"/>
    <lineage>
        <taxon>Bacteria</taxon>
        <taxon>Bacillati</taxon>
        <taxon>Bacillota</taxon>
        <taxon>Bacilli</taxon>
        <taxon>Lactobacillales</taxon>
        <taxon>Lactobacillaceae</taxon>
        <taxon>Companilactobacillus</taxon>
    </lineage>
</organism>
<dbReference type="GO" id="GO:0015562">
    <property type="term" value="F:efflux transmembrane transporter activity"/>
    <property type="evidence" value="ECO:0007669"/>
    <property type="project" value="TreeGrafter"/>
</dbReference>
<sequence>MLYFFVFRFDRMPINRKLKTVKLRKTSKFREIIMKKIKIAIWGINVVLIAVILFLVLGNGFKNNDNKNDYSTYTVQRDNTNYFNGIVQETDKKVVSDEPKSQDETLVATHVTNGQRVTKGQVLFSFYKDMSSDINSVNAEIHQAQLAIQEYNSSDKKTDDQIELSKNQEMLSEAQAKLAKLNQAQNRQVTAPIDGTYYKDDTGREFIYGAPVIQGNVNEYSLDKIKVGDDVTVVENDGTKISGNYEQKDSIPYSTHNVSYYHFRVSTEEKLPYGMHVQLKTESDGYKIPESAVWSGDTVYLLKNNKKHKRTLAMTKKGHYYYVMDGIKTGDKLVLK</sequence>
<keyword evidence="2" id="KW-1133">Transmembrane helix</keyword>
<dbReference type="AlphaFoldDB" id="A0A202FA35"/>
<gene>
    <name evidence="3" type="ORF">LKACC16343_01841</name>
</gene>
<keyword evidence="1" id="KW-0175">Coiled coil</keyword>
<proteinExistence type="predicted"/>
<evidence type="ECO:0000256" key="2">
    <source>
        <dbReference type="SAM" id="Phobius"/>
    </source>
</evidence>
<feature type="coiled-coil region" evidence="1">
    <location>
        <begin position="134"/>
        <end position="187"/>
    </location>
</feature>
<keyword evidence="2" id="KW-0812">Transmembrane</keyword>
<dbReference type="PANTHER" id="PTHR30469">
    <property type="entry name" value="MULTIDRUG RESISTANCE PROTEIN MDTA"/>
    <property type="match status" value="1"/>
</dbReference>
<dbReference type="SUPFAM" id="SSF111369">
    <property type="entry name" value="HlyD-like secretion proteins"/>
    <property type="match status" value="1"/>
</dbReference>
<dbReference type="Proteomes" id="UP000196232">
    <property type="component" value="Unassembled WGS sequence"/>
</dbReference>